<proteinExistence type="predicted"/>
<evidence type="ECO:0000313" key="3">
    <source>
        <dbReference type="Proteomes" id="UP001433268"/>
    </source>
</evidence>
<evidence type="ECO:0000313" key="2">
    <source>
        <dbReference type="EMBL" id="KAK8079515.1"/>
    </source>
</evidence>
<evidence type="ECO:0000256" key="1">
    <source>
        <dbReference type="SAM" id="MobiDB-lite"/>
    </source>
</evidence>
<comment type="caution">
    <text evidence="2">The sequence shown here is derived from an EMBL/GenBank/DDBJ whole genome shotgun (WGS) entry which is preliminary data.</text>
</comment>
<feature type="region of interest" description="Disordered" evidence="1">
    <location>
        <begin position="283"/>
        <end position="302"/>
    </location>
</feature>
<sequence>MDDNPDAADDYSGTEASNDKGSNGRAATQGQYDAFVAPSTSGESNGEEDSVESSDGKENKGKATEGGASKGKEAAVPRVVITPSHGEKEISSGLERYQRDLKEMSTKIPGGLEKYRCDIEDMSKKQLWTELDKFSSAPPISVATNTQAAPKEGKDFEARSLSELKAKADEAMDAYPGPDEGIPGCFKRVHSEFEDMPLAEVKVEAKKFMDMGSDLHLSIDQMIASSTPLPDGDDPDAPRKPQGRRTPFAKVMGEMIEQELADCPNKELYHLLMDKLGFADEEAAATSSSNTKKQQGRDPKTVTDIPGLNITEFMLEDYVYDRPRPAATTIPTFDTLYDSRSEDLIRDYIHTWNSLAALYDRQNWVTRRLLLPLVVRVLSGAWFVLLWRIGAGPAPVPFKARWKAVKRMLADPQGTLWWLAGTIKKPIAPKDKQLPSKAGK</sequence>
<dbReference type="RefSeq" id="XP_066666990.1">
    <property type="nucleotide sequence ID" value="XM_066811648.1"/>
</dbReference>
<dbReference type="Proteomes" id="UP001433268">
    <property type="component" value="Unassembled WGS sequence"/>
</dbReference>
<feature type="region of interest" description="Disordered" evidence="1">
    <location>
        <begin position="1"/>
        <end position="97"/>
    </location>
</feature>
<dbReference type="EMBL" id="JAQQWN010000006">
    <property type="protein sequence ID" value="KAK8079515.1"/>
    <property type="molecule type" value="Genomic_DNA"/>
</dbReference>
<feature type="compositionally biased region" description="Basic and acidic residues" evidence="1">
    <location>
        <begin position="85"/>
        <end position="97"/>
    </location>
</feature>
<keyword evidence="3" id="KW-1185">Reference proteome</keyword>
<feature type="region of interest" description="Disordered" evidence="1">
    <location>
        <begin position="224"/>
        <end position="245"/>
    </location>
</feature>
<gene>
    <name evidence="2" type="ORF">PG997_007333</name>
</gene>
<reference evidence="2 3" key="1">
    <citation type="submission" date="2023-01" db="EMBL/GenBank/DDBJ databases">
        <title>Analysis of 21 Apiospora genomes using comparative genomics revels a genus with tremendous synthesis potential of carbohydrate active enzymes and secondary metabolites.</title>
        <authorList>
            <person name="Sorensen T."/>
        </authorList>
    </citation>
    <scope>NUCLEOTIDE SEQUENCE [LARGE SCALE GENOMIC DNA]</scope>
    <source>
        <strain evidence="2 3">CBS 114990</strain>
    </source>
</reference>
<dbReference type="GeneID" id="92044708"/>
<feature type="compositionally biased region" description="Polar residues" evidence="1">
    <location>
        <begin position="14"/>
        <end position="31"/>
    </location>
</feature>
<protein>
    <submittedName>
        <fullName evidence="2">Uncharacterized protein</fullName>
    </submittedName>
</protein>
<feature type="compositionally biased region" description="Basic and acidic residues" evidence="1">
    <location>
        <begin position="54"/>
        <end position="63"/>
    </location>
</feature>
<name>A0ABR1W7Q0_9PEZI</name>
<accession>A0ABR1W7Q0</accession>
<organism evidence="2 3">
    <name type="scientific">Apiospora hydei</name>
    <dbReference type="NCBI Taxonomy" id="1337664"/>
    <lineage>
        <taxon>Eukaryota</taxon>
        <taxon>Fungi</taxon>
        <taxon>Dikarya</taxon>
        <taxon>Ascomycota</taxon>
        <taxon>Pezizomycotina</taxon>
        <taxon>Sordariomycetes</taxon>
        <taxon>Xylariomycetidae</taxon>
        <taxon>Amphisphaeriales</taxon>
        <taxon>Apiosporaceae</taxon>
        <taxon>Apiospora</taxon>
    </lineage>
</organism>